<accession>A0A1R0GNV0</accession>
<dbReference type="Pfam" id="PF00723">
    <property type="entry name" value="Glyco_hydro_15"/>
    <property type="match status" value="1"/>
</dbReference>
<keyword evidence="4" id="KW-0378">Hydrolase</keyword>
<evidence type="ECO:0000313" key="12">
    <source>
        <dbReference type="Proteomes" id="UP000187455"/>
    </source>
</evidence>
<dbReference type="GO" id="GO:0000324">
    <property type="term" value="C:fungal-type vacuole"/>
    <property type="evidence" value="ECO:0007669"/>
    <property type="project" value="TreeGrafter"/>
</dbReference>
<keyword evidence="7" id="KW-0624">Polysaccharide degradation</keyword>
<dbReference type="SUPFAM" id="SSF48208">
    <property type="entry name" value="Six-hairpin glycosidases"/>
    <property type="match status" value="1"/>
</dbReference>
<dbReference type="AlphaFoldDB" id="A0A1R0GNV0"/>
<comment type="catalytic activity">
    <reaction evidence="1">
        <text>Hydrolysis of terminal (1-&gt;4)-linked alpha-D-glucose residues successively from non-reducing ends of the chains with release of beta-D-glucose.</text>
        <dbReference type="EC" id="3.2.1.3"/>
    </reaction>
</comment>
<evidence type="ECO:0000256" key="8">
    <source>
        <dbReference type="ARBA" id="ARBA00033442"/>
    </source>
</evidence>
<dbReference type="InterPro" id="IPR008928">
    <property type="entry name" value="6-hairpin_glycosidase_sf"/>
</dbReference>
<dbReference type="GO" id="GO:0000272">
    <property type="term" value="P:polysaccharide catabolic process"/>
    <property type="evidence" value="ECO:0007669"/>
    <property type="project" value="UniProtKB-KW"/>
</dbReference>
<evidence type="ECO:0000259" key="10">
    <source>
        <dbReference type="Pfam" id="PF00723"/>
    </source>
</evidence>
<dbReference type="OrthoDB" id="6123450at2759"/>
<name>A0A1R0GNV0_9FUNG</name>
<evidence type="ECO:0000256" key="7">
    <source>
        <dbReference type="ARBA" id="ARBA00023326"/>
    </source>
</evidence>
<gene>
    <name evidence="11" type="ORF">AYI68_g7387</name>
</gene>
<dbReference type="Gene3D" id="1.50.10.10">
    <property type="match status" value="1"/>
</dbReference>
<comment type="caution">
    <text evidence="11">The sequence shown here is derived from an EMBL/GenBank/DDBJ whole genome shotgun (WGS) entry which is preliminary data.</text>
</comment>
<dbReference type="InterPro" id="IPR012341">
    <property type="entry name" value="6hp_glycosidase-like_sf"/>
</dbReference>
<keyword evidence="12" id="KW-1185">Reference proteome</keyword>
<proteinExistence type="inferred from homology"/>
<dbReference type="PROSITE" id="PS00820">
    <property type="entry name" value="GLUCOAMYLASE"/>
    <property type="match status" value="1"/>
</dbReference>
<evidence type="ECO:0000256" key="5">
    <source>
        <dbReference type="ARBA" id="ARBA00023277"/>
    </source>
</evidence>
<organism evidence="11 12">
    <name type="scientific">Smittium mucronatum</name>
    <dbReference type="NCBI Taxonomy" id="133383"/>
    <lineage>
        <taxon>Eukaryota</taxon>
        <taxon>Fungi</taxon>
        <taxon>Fungi incertae sedis</taxon>
        <taxon>Zoopagomycota</taxon>
        <taxon>Kickxellomycotina</taxon>
        <taxon>Harpellomycetes</taxon>
        <taxon>Harpellales</taxon>
        <taxon>Legeriomycetaceae</taxon>
        <taxon>Smittium</taxon>
    </lineage>
</organism>
<dbReference type="InterPro" id="IPR046966">
    <property type="entry name" value="Glucoamylase_active_site"/>
</dbReference>
<dbReference type="PANTHER" id="PTHR31616:SF9">
    <property type="entry name" value="GLUCOAMYLASE, INTRACELLULAR SPORULATION-SPECIFIC"/>
    <property type="match status" value="1"/>
</dbReference>
<keyword evidence="6" id="KW-0326">Glycosidase</keyword>
<evidence type="ECO:0000313" key="11">
    <source>
        <dbReference type="EMBL" id="OLY78564.1"/>
    </source>
</evidence>
<dbReference type="PANTHER" id="PTHR31616">
    <property type="entry name" value="TREHALASE"/>
    <property type="match status" value="1"/>
</dbReference>
<evidence type="ECO:0000256" key="9">
    <source>
        <dbReference type="ARBA" id="ARBA00033473"/>
    </source>
</evidence>
<dbReference type="EC" id="3.2.1.3" evidence="3"/>
<reference evidence="11 12" key="1">
    <citation type="journal article" date="2016" name="Mol. Biol. Evol.">
        <title>Genome-Wide Survey of Gut Fungi (Harpellales) Reveals the First Horizontally Transferred Ubiquitin Gene from a Mosquito Host.</title>
        <authorList>
            <person name="Wang Y."/>
            <person name="White M.M."/>
            <person name="Kvist S."/>
            <person name="Moncalvo J.M."/>
        </authorList>
    </citation>
    <scope>NUCLEOTIDE SEQUENCE [LARGE SCALE GENOMIC DNA]</scope>
    <source>
        <strain evidence="11 12">ALG-7-W6</strain>
    </source>
</reference>
<dbReference type="PRINTS" id="PR00736">
    <property type="entry name" value="GLHYDRLASE15"/>
</dbReference>
<dbReference type="STRING" id="133383.A0A1R0GNV0"/>
<evidence type="ECO:0000256" key="4">
    <source>
        <dbReference type="ARBA" id="ARBA00022801"/>
    </source>
</evidence>
<keyword evidence="5" id="KW-0119">Carbohydrate metabolism</keyword>
<dbReference type="InterPro" id="IPR011613">
    <property type="entry name" value="GH15-like"/>
</dbReference>
<comment type="similarity">
    <text evidence="2">Belongs to the glycosyl hydrolase 15 family.</text>
</comment>
<dbReference type="InterPro" id="IPR000165">
    <property type="entry name" value="Glucoamylase"/>
</dbReference>
<dbReference type="EMBL" id="LSSL01006059">
    <property type="protein sequence ID" value="OLY78564.1"/>
    <property type="molecule type" value="Genomic_DNA"/>
</dbReference>
<evidence type="ECO:0000256" key="3">
    <source>
        <dbReference type="ARBA" id="ARBA00012593"/>
    </source>
</evidence>
<evidence type="ECO:0000256" key="6">
    <source>
        <dbReference type="ARBA" id="ARBA00023295"/>
    </source>
</evidence>
<evidence type="ECO:0000256" key="2">
    <source>
        <dbReference type="ARBA" id="ARBA00006188"/>
    </source>
</evidence>
<feature type="domain" description="GH15-like" evidence="10">
    <location>
        <begin position="113"/>
        <end position="550"/>
    </location>
</feature>
<protein>
    <recommendedName>
        <fullName evidence="3">glucan 1,4-alpha-glucosidase</fullName>
        <ecNumber evidence="3">3.2.1.3</ecNumber>
    </recommendedName>
    <alternativeName>
        <fullName evidence="9">1,4-alpha-D-glucan glucohydrolase</fullName>
    </alternativeName>
    <alternativeName>
        <fullName evidence="8">Glucan 1,4-alpha-glucosidase</fullName>
    </alternativeName>
</protein>
<dbReference type="GO" id="GO:0004339">
    <property type="term" value="F:glucan 1,4-alpha-glucosidase activity"/>
    <property type="evidence" value="ECO:0007669"/>
    <property type="project" value="UniProtKB-EC"/>
</dbReference>
<dbReference type="Proteomes" id="UP000187455">
    <property type="component" value="Unassembled WGS sequence"/>
</dbReference>
<evidence type="ECO:0000256" key="1">
    <source>
        <dbReference type="ARBA" id="ARBA00001863"/>
    </source>
</evidence>
<sequence>MAKLKPNSALAIFLTVVFTVALIGFFQNSIFSISPINIPYQLKKFGTEAFKSSTKDIDKYKSIINHRPKKNKIQWGSKKTGSKSTQKTLDIDYSSEKDLLGSWTDWVYDISLDKILKNISPPGSAKGAICASPSKYEPDYFYHWIRDSALVIRFIRSEAENPNISRSRKLELEKIMLDFLNFSKLIASRPHETAKLGEPKYNMDGSAFLQEWGRPQNDGPALRAIALLEYAEYLLSDKSKFPDTHKRKEIVAGMYCPTCIINKDLDYIIENFGTPGFEIWEEVKGLHYYTSTVQVKALKAGLEFAIKMGDSESAEKYKLKLNQTEKYSDTFWSASDKYVKSTVNWAGGMPKKYKELDSQVILALIHTWDKNLNLIQPEILIRTLSTMMKLFDVFVSEYHINQIGIPGIGMGRYKGDRYNGYNSRGEGNPWPLITCSVSEVYYKLVLKIIKEKKILMDNDLSKFIEYSNNNIYSGSEIPQIIKYWKSENISIHDDRFKVIVQLLFYTGDEFLERLKYHTASDGSMSEQWNRNTGFNQGARDLTWSYTAFCTMKNARDAAKSALNSLE</sequence>